<evidence type="ECO:0000256" key="1">
    <source>
        <dbReference type="SAM" id="MobiDB-lite"/>
    </source>
</evidence>
<protein>
    <submittedName>
        <fullName evidence="2">Uncharacterized protein</fullName>
    </submittedName>
</protein>
<evidence type="ECO:0000313" key="2">
    <source>
        <dbReference type="EMBL" id="RMC09472.1"/>
    </source>
</evidence>
<accession>A0A3M0K8P9</accession>
<feature type="region of interest" description="Disordered" evidence="1">
    <location>
        <begin position="30"/>
        <end position="56"/>
    </location>
</feature>
<name>A0A3M0K8P9_HIRRU</name>
<keyword evidence="3" id="KW-1185">Reference proteome</keyword>
<proteinExistence type="predicted"/>
<dbReference type="AlphaFoldDB" id="A0A3M0K8P9"/>
<dbReference type="Proteomes" id="UP000269221">
    <property type="component" value="Unassembled WGS sequence"/>
</dbReference>
<evidence type="ECO:0000313" key="3">
    <source>
        <dbReference type="Proteomes" id="UP000269221"/>
    </source>
</evidence>
<gene>
    <name evidence="2" type="ORF">DUI87_13796</name>
</gene>
<dbReference type="EMBL" id="QRBI01000115">
    <property type="protein sequence ID" value="RMC09472.1"/>
    <property type="molecule type" value="Genomic_DNA"/>
</dbReference>
<dbReference type="OrthoDB" id="276744at2759"/>
<organism evidence="2 3">
    <name type="scientific">Hirundo rustica rustica</name>
    <dbReference type="NCBI Taxonomy" id="333673"/>
    <lineage>
        <taxon>Eukaryota</taxon>
        <taxon>Metazoa</taxon>
        <taxon>Chordata</taxon>
        <taxon>Craniata</taxon>
        <taxon>Vertebrata</taxon>
        <taxon>Euteleostomi</taxon>
        <taxon>Archelosauria</taxon>
        <taxon>Archosauria</taxon>
        <taxon>Dinosauria</taxon>
        <taxon>Saurischia</taxon>
        <taxon>Theropoda</taxon>
        <taxon>Coelurosauria</taxon>
        <taxon>Aves</taxon>
        <taxon>Neognathae</taxon>
        <taxon>Neoaves</taxon>
        <taxon>Telluraves</taxon>
        <taxon>Australaves</taxon>
        <taxon>Passeriformes</taxon>
        <taxon>Sylvioidea</taxon>
        <taxon>Hirundinidae</taxon>
        <taxon>Hirundo</taxon>
    </lineage>
</organism>
<dbReference type="STRING" id="333673.A0A3M0K8P9"/>
<comment type="caution">
    <text evidence="2">The sequence shown here is derived from an EMBL/GenBank/DDBJ whole genome shotgun (WGS) entry which is preliminary data.</text>
</comment>
<reference evidence="2 3" key="1">
    <citation type="submission" date="2018-07" db="EMBL/GenBank/DDBJ databases">
        <title>A high quality draft genome assembly of the barn swallow (H. rustica rustica).</title>
        <authorList>
            <person name="Formenti G."/>
            <person name="Chiara M."/>
            <person name="Poveda L."/>
            <person name="Francoijs K.-J."/>
            <person name="Bonisoli-Alquati A."/>
            <person name="Canova L."/>
            <person name="Gianfranceschi L."/>
            <person name="Horner D.S."/>
            <person name="Saino N."/>
        </authorList>
    </citation>
    <scope>NUCLEOTIDE SEQUENCE [LARGE SCALE GENOMIC DNA]</scope>
    <source>
        <strain evidence="2">Chelidonia</strain>
        <tissue evidence="2">Blood</tissue>
    </source>
</reference>
<sequence>MDIIKSNLPPDTALTPLRLLFSRINNRQAGDRVAGQQPGRKGPGGTDGQQAGHKPAVCPGGQEGQWFLAWIRNAVAIRTRAVILPLCLALVGQHLECCVQFWAPQFRKDMEGLERVQRRATRLVRGLEHKSCKKQLRELGLSILEKGRLRGDKAVSGHRLDIMTSKTFSNLADSVIL</sequence>